<evidence type="ECO:0000313" key="4">
    <source>
        <dbReference type="EMBL" id="MEN3067453.1"/>
    </source>
</evidence>
<dbReference type="EMBL" id="JBDIVE010000001">
    <property type="protein sequence ID" value="MEN3067453.1"/>
    <property type="molecule type" value="Genomic_DNA"/>
</dbReference>
<proteinExistence type="inferred from homology"/>
<dbReference type="Proteomes" id="UP001410394">
    <property type="component" value="Unassembled WGS sequence"/>
</dbReference>
<evidence type="ECO:0000313" key="5">
    <source>
        <dbReference type="Proteomes" id="UP001410394"/>
    </source>
</evidence>
<dbReference type="Gene3D" id="3.30.1330.200">
    <property type="match status" value="1"/>
</dbReference>
<keyword evidence="1 3" id="KW-0145">Chemotaxis</keyword>
<dbReference type="InterPro" id="IPR005659">
    <property type="entry name" value="Chemorcpt_Glu_NH3ase_CheD"/>
</dbReference>
<evidence type="ECO:0000256" key="3">
    <source>
        <dbReference type="HAMAP-Rule" id="MF_01440"/>
    </source>
</evidence>
<dbReference type="SUPFAM" id="SSF64438">
    <property type="entry name" value="CNF1/YfiH-like putative cysteine hydrolases"/>
    <property type="match status" value="1"/>
</dbReference>
<dbReference type="EC" id="3.5.1.44" evidence="3"/>
<accession>A0ABU9YUR7</accession>
<dbReference type="PANTHER" id="PTHR35147:SF3">
    <property type="entry name" value="CHEMORECEPTOR GLUTAMINE DEAMIDASE CHED 1-RELATED"/>
    <property type="match status" value="1"/>
</dbReference>
<dbReference type="HAMAP" id="MF_01440">
    <property type="entry name" value="CheD"/>
    <property type="match status" value="1"/>
</dbReference>
<dbReference type="InterPro" id="IPR038592">
    <property type="entry name" value="CheD-like_sf"/>
</dbReference>
<comment type="similarity">
    <text evidence="3">Belongs to the CheD family.</text>
</comment>
<protein>
    <recommendedName>
        <fullName evidence="3">Probable chemoreceptor glutamine deamidase CheD</fullName>
        <ecNumber evidence="3">3.5.1.44</ecNumber>
    </recommendedName>
</protein>
<dbReference type="Pfam" id="PF03975">
    <property type="entry name" value="CheD"/>
    <property type="match status" value="1"/>
</dbReference>
<organism evidence="4 5">
    <name type="scientific">Uliginosibacterium sediminicola</name>
    <dbReference type="NCBI Taxonomy" id="2024550"/>
    <lineage>
        <taxon>Bacteria</taxon>
        <taxon>Pseudomonadati</taxon>
        <taxon>Pseudomonadota</taxon>
        <taxon>Betaproteobacteria</taxon>
        <taxon>Rhodocyclales</taxon>
        <taxon>Zoogloeaceae</taxon>
        <taxon>Uliginosibacterium</taxon>
    </lineage>
</organism>
<gene>
    <name evidence="3" type="primary">cheD</name>
    <name evidence="4" type="ORF">ABDB84_03115</name>
</gene>
<comment type="catalytic activity">
    <reaction evidence="3">
        <text>L-glutaminyl-[protein] + H2O = L-glutamyl-[protein] + NH4(+)</text>
        <dbReference type="Rhea" id="RHEA:16441"/>
        <dbReference type="Rhea" id="RHEA-COMP:10207"/>
        <dbReference type="Rhea" id="RHEA-COMP:10208"/>
        <dbReference type="ChEBI" id="CHEBI:15377"/>
        <dbReference type="ChEBI" id="CHEBI:28938"/>
        <dbReference type="ChEBI" id="CHEBI:29973"/>
        <dbReference type="ChEBI" id="CHEBI:30011"/>
        <dbReference type="EC" id="3.5.1.44"/>
    </reaction>
</comment>
<dbReference type="CDD" id="cd16352">
    <property type="entry name" value="CheD"/>
    <property type="match status" value="1"/>
</dbReference>
<evidence type="ECO:0000256" key="1">
    <source>
        <dbReference type="ARBA" id="ARBA00022500"/>
    </source>
</evidence>
<reference evidence="4 5" key="1">
    <citation type="journal article" date="2018" name="Int. J. Syst. Evol. Microbiol.">
        <title>Uliginosibacterium sediminicola sp. nov., isolated from freshwater sediment.</title>
        <authorList>
            <person name="Hwang W.M."/>
            <person name="Kim S.M."/>
            <person name="Kang K."/>
            <person name="Ahn T.Y."/>
        </authorList>
    </citation>
    <scope>NUCLEOTIDE SEQUENCE [LARGE SCALE GENOMIC DNA]</scope>
    <source>
        <strain evidence="4 5">M1-21</strain>
    </source>
</reference>
<dbReference type="PANTHER" id="PTHR35147">
    <property type="entry name" value="CHEMORECEPTOR GLUTAMINE DEAMIDASE CHED-RELATED"/>
    <property type="match status" value="1"/>
</dbReference>
<evidence type="ECO:0000256" key="2">
    <source>
        <dbReference type="ARBA" id="ARBA00022801"/>
    </source>
</evidence>
<dbReference type="InterPro" id="IPR011324">
    <property type="entry name" value="Cytotoxic_necrot_fac-like_cat"/>
</dbReference>
<keyword evidence="5" id="KW-1185">Reference proteome</keyword>
<sequence>MEGSRAFRVLSFSLSAPAWSCGSRQSATQMKAAPPNVLDVVIGPGELCFADAQTRIHTVLGSCVAITVWHPQQLIGGMCHYVLPQRPPQSMRKHAVADAYYADDAVRILLDEIRRSNTRLEDYRVKLFGGGAMFPGLSTGNGVDAAHEMLDVASRNVAAARELVERNGMQLVAEHVGGAGHRKVIFDVWSGDVWVQHSAPPQRG</sequence>
<dbReference type="RefSeq" id="WP_345918218.1">
    <property type="nucleotide sequence ID" value="NZ_JBDIVE010000001.1"/>
</dbReference>
<keyword evidence="2 3" id="KW-0378">Hydrolase</keyword>
<name>A0ABU9YUR7_9RHOO</name>
<comment type="caution">
    <text evidence="4">The sequence shown here is derived from an EMBL/GenBank/DDBJ whole genome shotgun (WGS) entry which is preliminary data.</text>
</comment>
<comment type="function">
    <text evidence="3">Probably deamidates glutamine residues to glutamate on methyl-accepting chemotaxis receptors (MCPs), playing an important role in chemotaxis.</text>
</comment>